<evidence type="ECO:0000313" key="2">
    <source>
        <dbReference type="EMBL" id="AEK36029.1"/>
    </source>
</evidence>
<sequence>MRNSGRQEGQGRSPGRGPDHTRRTMPSVIPVKRTALAAQGAVTDWKLRHDFTAVARGVVIPTPEDHDPSAFGGFAVDGVTRAWANHLNHPDAVIGGWQAADIHGLGPDWGDSAPVLLLAGHRRNGSLISTSAAKTPLRPVVRPLPPGLETCTPCPLFPQMKVVTPPVAAVQCLWTILNGRHSWWVHDIPDMSREGRCAVQFLDAFAQATWITRAEILAASKGLVPRDILAPLLDLADDGAQSPMETAMRLIVRDLLPEPYRWQSQVRVDLLPDAHRGWTPRTLPDLGCPELKIALYYDGGHHSEGAQTEVDFNQFHALRDLGWEVIRFTKSHLRCPGDMRELVVKAIRRALQNR</sequence>
<dbReference type="EMBL" id="CP002917">
    <property type="protein sequence ID" value="AEK36029.1"/>
    <property type="molecule type" value="Genomic_DNA"/>
</dbReference>
<dbReference type="HOGENOM" id="CLU_059338_0_0_11"/>
<protein>
    <recommendedName>
        <fullName evidence="4">DUF559 domain-containing protein</fullName>
    </recommendedName>
</protein>
<dbReference type="eggNOG" id="ENOG5031IVU">
    <property type="taxonomic scope" value="Bacteria"/>
</dbReference>
<evidence type="ECO:0008006" key="4">
    <source>
        <dbReference type="Google" id="ProtNLM"/>
    </source>
</evidence>
<dbReference type="KEGG" id="cva:CVAR_0677"/>
<dbReference type="Gene3D" id="3.40.960.10">
    <property type="entry name" value="VSR Endonuclease"/>
    <property type="match status" value="1"/>
</dbReference>
<dbReference type="SUPFAM" id="SSF52980">
    <property type="entry name" value="Restriction endonuclease-like"/>
    <property type="match status" value="1"/>
</dbReference>
<dbReference type="Proteomes" id="UP000006659">
    <property type="component" value="Chromosome"/>
</dbReference>
<proteinExistence type="predicted"/>
<dbReference type="AlphaFoldDB" id="G0HDM0"/>
<feature type="region of interest" description="Disordered" evidence="1">
    <location>
        <begin position="1"/>
        <end position="27"/>
    </location>
</feature>
<dbReference type="STRING" id="858619.CVAR_0677"/>
<reference evidence="2 3" key="1">
    <citation type="journal article" date="2011" name="BMC Genomics">
        <title>Complete genome sequence of Corynebacterium variabile DSM 44702 isolated from the surface of smear-ripened cheeses and insights into cheese ripening and flavor generation.</title>
        <authorList>
            <person name="Schroeder J."/>
            <person name="Maus I."/>
            <person name="Trost E."/>
            <person name="Tauch A."/>
        </authorList>
    </citation>
    <scope>NUCLEOTIDE SEQUENCE [LARGE SCALE GENOMIC DNA]</scope>
    <source>
        <strain evidence="3">DSM 44702 / JCM 12073 / NCIMB 30131</strain>
    </source>
</reference>
<name>G0HDM0_CORVD</name>
<evidence type="ECO:0000256" key="1">
    <source>
        <dbReference type="SAM" id="MobiDB-lite"/>
    </source>
</evidence>
<organism evidence="2 3">
    <name type="scientific">Corynebacterium variabile (strain DSM 44702 / CIP 107183 / JCM 12073 / NCIMB 30131)</name>
    <name type="common">Corynebacterium mooreparkense</name>
    <dbReference type="NCBI Taxonomy" id="858619"/>
    <lineage>
        <taxon>Bacteria</taxon>
        <taxon>Bacillati</taxon>
        <taxon>Actinomycetota</taxon>
        <taxon>Actinomycetes</taxon>
        <taxon>Mycobacteriales</taxon>
        <taxon>Corynebacteriaceae</taxon>
        <taxon>Corynebacterium</taxon>
    </lineage>
</organism>
<accession>G0HDM0</accession>
<gene>
    <name evidence="2" type="ordered locus">CVAR_0677</name>
</gene>
<dbReference type="InterPro" id="IPR011335">
    <property type="entry name" value="Restrct_endonuc-II-like"/>
</dbReference>
<evidence type="ECO:0000313" key="3">
    <source>
        <dbReference type="Proteomes" id="UP000006659"/>
    </source>
</evidence>